<evidence type="ECO:0000313" key="4">
    <source>
        <dbReference type="EMBL" id="CAE8655253.1"/>
    </source>
</evidence>
<gene>
    <name evidence="4" type="ORF">PGLA2088_LOCUS11521</name>
</gene>
<evidence type="ECO:0000256" key="2">
    <source>
        <dbReference type="SAM" id="MobiDB-lite"/>
    </source>
</evidence>
<comment type="caution">
    <text evidence="4">The sequence shown here is derived from an EMBL/GenBank/DDBJ whole genome shotgun (WGS) entry which is preliminary data.</text>
</comment>
<dbReference type="Gene3D" id="1.10.287.110">
    <property type="entry name" value="DnaJ domain"/>
    <property type="match status" value="1"/>
</dbReference>
<feature type="compositionally biased region" description="Acidic residues" evidence="2">
    <location>
        <begin position="982"/>
        <end position="995"/>
    </location>
</feature>
<feature type="region of interest" description="Disordered" evidence="2">
    <location>
        <begin position="1066"/>
        <end position="1106"/>
    </location>
</feature>
<dbReference type="AlphaFoldDB" id="A0A813IRX0"/>
<feature type="compositionally biased region" description="Basic residues" evidence="2">
    <location>
        <begin position="82"/>
        <end position="91"/>
    </location>
</feature>
<name>A0A813IRX0_POLGL</name>
<dbReference type="InterPro" id="IPR036869">
    <property type="entry name" value="J_dom_sf"/>
</dbReference>
<feature type="compositionally biased region" description="Polar residues" evidence="2">
    <location>
        <begin position="1025"/>
        <end position="1036"/>
    </location>
</feature>
<sequence>MPTMSAVSAMTAAGAHAVLGLIPGASLEEVRRAYRDRLLQAHPDKGGDPEVFQRVRRAWELLSAHLRFAGASRSSFRRVIPKAAAKTKAKKKSESAPTGTPHEATSVGSSAVPPSMKRKLPSVPVPPARAVRSASRLSSLFEAVDPNEDLQTKRLGAAFENLGVPKQPWLLPARRTQPPASSSSSTSVKAPHKEACRCLANCDCVLDVEGGDQLTEGATPEETAAMSASVSASGASAEVEAEPFTAALAQKLQALPTQEERRALLLSLPEDVRTLLAAHLRAVKTPPQDSMPNGSATDRLGSIWQRRAPSAVSASGTSRPVASVASHVSERCVDARSLGKQCAPPPLAHLRVIALAERLRGLVTAAERQSMLAALPVKVQRALKEHLLAQKATQAAEEDAQARRAVKEQLLAQKVAHAAEEAAQTAGEAAQTLAAEEAVQALAAELKKLRDRRSAEVHEEGLLRVAEHPKAAAKRQAAAPMRAAKGKAKTRRQDPSQPPCKRAHGGPRPPCPRCSAAGLDFIVKEGAGRWACKACPAMATGRPQRFRGPCLAPAVFIVPQEGGASGVSFQCRDCKQELDRALFDNKSLEHWIQQQELWKASCLQCRPVDKPHLHKQSYACARCKQQKPLADFSIVVQKDNSCNKWRCLDCQYPQCAKCAGQREEPLNQPYMDDVNSDAKVPPEMCLSSLGISRIARVAHGRKLCCRTLLPEATSKGLGDECAVALPGAEVVALDSLLASEVARWLGSLKVFGFELRTAEAISGTANPQGLPIIVCCQGVDAALSWEQTLSNEARRHGAGQLFVTPVSDGLRCTGAARPESCWCLVVPEVRQLLCYADSQEHAAGRRPLHVIHLARAAVWPYDESAEAGGEAGQSFARLQACSCSAAFIIDEPPARQSAGEEPSRKRTTAFGTHSTGDLKPWLELIQTLCGAGPLRKSFGLGPEEDLERPSWATFWEDSPRKGRPGDHRGSDGSAEGGKTAQEDEQSMEAESSDDEPFSRLARLRPSFALAIREAAQAAAAATAAKGSQNRSVQSSGAAGGEVDGSGFPSVAGDNVAFASIRSSKTSSVASEASAGNPGDGDSFASAASGEETEASSSDDGTEGDQQALRQLQRLSVKLRREGRRLEKELHSGECLARTTLAFFGEKAPNAGALAALQVFLCQISGFAREFAAAVTKVREHQDRRGAKGRAITRVASGTRIGGAKSGAAGRVLAPGPMNMVVPGPMHMVDDGIATPPPPPPPAQRGAGVHRLVVEQPLYPGRAPAQLGQASQ</sequence>
<dbReference type="PROSITE" id="PS50076">
    <property type="entry name" value="DNAJ_2"/>
    <property type="match status" value="1"/>
</dbReference>
<feature type="region of interest" description="Disordered" evidence="2">
    <location>
        <begin position="892"/>
        <end position="912"/>
    </location>
</feature>
<dbReference type="InterPro" id="IPR001623">
    <property type="entry name" value="DnaJ_domain"/>
</dbReference>
<feature type="region of interest" description="Disordered" evidence="2">
    <location>
        <begin position="939"/>
        <end position="998"/>
    </location>
</feature>
<organism evidence="4 5">
    <name type="scientific">Polarella glacialis</name>
    <name type="common">Dinoflagellate</name>
    <dbReference type="NCBI Taxonomy" id="89957"/>
    <lineage>
        <taxon>Eukaryota</taxon>
        <taxon>Sar</taxon>
        <taxon>Alveolata</taxon>
        <taxon>Dinophyceae</taxon>
        <taxon>Suessiales</taxon>
        <taxon>Suessiaceae</taxon>
        <taxon>Polarella</taxon>
    </lineage>
</organism>
<proteinExistence type="predicted"/>
<feature type="compositionally biased region" description="Basic and acidic residues" evidence="2">
    <location>
        <begin position="957"/>
        <end position="970"/>
    </location>
</feature>
<feature type="region of interest" description="Disordered" evidence="2">
    <location>
        <begin position="1023"/>
        <end position="1047"/>
    </location>
</feature>
<dbReference type="SMART" id="SM00271">
    <property type="entry name" value="DnaJ"/>
    <property type="match status" value="1"/>
</dbReference>
<evidence type="ECO:0000259" key="3">
    <source>
        <dbReference type="PROSITE" id="PS50076"/>
    </source>
</evidence>
<accession>A0A813IRX0</accession>
<dbReference type="SUPFAM" id="SSF46565">
    <property type="entry name" value="Chaperone J-domain"/>
    <property type="match status" value="1"/>
</dbReference>
<dbReference type="Pfam" id="PF00226">
    <property type="entry name" value="DnaJ"/>
    <property type="match status" value="1"/>
</dbReference>
<dbReference type="EMBL" id="CAJNNW010013329">
    <property type="protein sequence ID" value="CAE8655253.1"/>
    <property type="molecule type" value="Genomic_DNA"/>
</dbReference>
<feature type="coiled-coil region" evidence="1">
    <location>
        <begin position="432"/>
        <end position="459"/>
    </location>
</feature>
<reference evidence="4" key="1">
    <citation type="submission" date="2021-02" db="EMBL/GenBank/DDBJ databases">
        <authorList>
            <person name="Dougan E. K."/>
            <person name="Rhodes N."/>
            <person name="Thang M."/>
            <person name="Chan C."/>
        </authorList>
    </citation>
    <scope>NUCLEOTIDE SEQUENCE</scope>
</reference>
<dbReference type="Proteomes" id="UP000626109">
    <property type="component" value="Unassembled WGS sequence"/>
</dbReference>
<feature type="compositionally biased region" description="Low complexity" evidence="2">
    <location>
        <begin position="1084"/>
        <end position="1098"/>
    </location>
</feature>
<feature type="domain" description="J" evidence="3">
    <location>
        <begin position="14"/>
        <end position="80"/>
    </location>
</feature>
<feature type="region of interest" description="Disordered" evidence="2">
    <location>
        <begin position="82"/>
        <end position="127"/>
    </location>
</feature>
<feature type="region of interest" description="Disordered" evidence="2">
    <location>
        <begin position="467"/>
        <end position="509"/>
    </location>
</feature>
<feature type="compositionally biased region" description="Low complexity" evidence="2">
    <location>
        <begin position="474"/>
        <end position="483"/>
    </location>
</feature>
<evidence type="ECO:0000256" key="1">
    <source>
        <dbReference type="SAM" id="Coils"/>
    </source>
</evidence>
<evidence type="ECO:0000313" key="5">
    <source>
        <dbReference type="Proteomes" id="UP000626109"/>
    </source>
</evidence>
<protein>
    <recommendedName>
        <fullName evidence="3">J domain-containing protein</fullName>
    </recommendedName>
</protein>
<dbReference type="CDD" id="cd06257">
    <property type="entry name" value="DnaJ"/>
    <property type="match status" value="1"/>
</dbReference>
<keyword evidence="1" id="KW-0175">Coiled coil</keyword>